<evidence type="ECO:0000313" key="3">
    <source>
        <dbReference type="Proteomes" id="UP000254968"/>
    </source>
</evidence>
<organism evidence="2 3">
    <name type="scientific">Legionella beliardensis</name>
    <dbReference type="NCBI Taxonomy" id="91822"/>
    <lineage>
        <taxon>Bacteria</taxon>
        <taxon>Pseudomonadati</taxon>
        <taxon>Pseudomonadota</taxon>
        <taxon>Gammaproteobacteria</taxon>
        <taxon>Legionellales</taxon>
        <taxon>Legionellaceae</taxon>
        <taxon>Legionella</taxon>
    </lineage>
</organism>
<dbReference type="Proteomes" id="UP000254968">
    <property type="component" value="Unassembled WGS sequence"/>
</dbReference>
<keyword evidence="1" id="KW-1133">Transmembrane helix</keyword>
<keyword evidence="1" id="KW-0472">Membrane</keyword>
<dbReference type="RefSeq" id="WP_115301918.1">
    <property type="nucleotide sequence ID" value="NZ_CAAAHO010000008.1"/>
</dbReference>
<protein>
    <submittedName>
        <fullName evidence="2">Component of the Dot/Icm secretion system. inner membrane protein</fullName>
    </submittedName>
</protein>
<reference evidence="2 3" key="1">
    <citation type="submission" date="2018-06" db="EMBL/GenBank/DDBJ databases">
        <authorList>
            <consortium name="Pathogen Informatics"/>
            <person name="Doyle S."/>
        </authorList>
    </citation>
    <scope>NUCLEOTIDE SEQUENCE [LARGE SCALE GENOMIC DNA]</scope>
    <source>
        <strain evidence="2 3">NCTC13315</strain>
    </source>
</reference>
<dbReference type="OrthoDB" id="5653490at2"/>
<proteinExistence type="predicted"/>
<keyword evidence="3" id="KW-1185">Reference proteome</keyword>
<dbReference type="EMBL" id="UGNV01000001">
    <property type="protein sequence ID" value="STX28148.1"/>
    <property type="molecule type" value="Genomic_DNA"/>
</dbReference>
<name>A0A378HYZ5_9GAMM</name>
<dbReference type="AlphaFoldDB" id="A0A378HYZ5"/>
<gene>
    <name evidence="2" type="primary">dotJ</name>
    <name evidence="2" type="ORF">NCTC13315_00672</name>
</gene>
<feature type="transmembrane region" description="Helical" evidence="1">
    <location>
        <begin position="26"/>
        <end position="46"/>
    </location>
</feature>
<sequence length="94" mass="10711">MSRQSWNRIKQSKSFYVVTYRRALKFLLLSMATNVLLCIAIGYIYLNEPVRAFYATSGITPPIELTPLATPNYTSQFILPPDPVDDNEEKAIPQ</sequence>
<dbReference type="NCBIfam" id="NF038227">
    <property type="entry name" value="IcmM_DotJ_IVB"/>
    <property type="match status" value="1"/>
</dbReference>
<evidence type="ECO:0000313" key="2">
    <source>
        <dbReference type="EMBL" id="STX28148.1"/>
    </source>
</evidence>
<accession>A0A378HYZ5</accession>
<keyword evidence="1" id="KW-0812">Transmembrane</keyword>
<evidence type="ECO:0000256" key="1">
    <source>
        <dbReference type="SAM" id="Phobius"/>
    </source>
</evidence>